<dbReference type="Pfam" id="PF06574">
    <property type="entry name" value="FAD_syn"/>
    <property type="match status" value="1"/>
</dbReference>
<dbReference type="Pfam" id="PF01687">
    <property type="entry name" value="Flavokinase"/>
    <property type="match status" value="1"/>
</dbReference>
<evidence type="ECO:0000256" key="4">
    <source>
        <dbReference type="ARBA" id="ARBA00022643"/>
    </source>
</evidence>
<evidence type="ECO:0000256" key="6">
    <source>
        <dbReference type="ARBA" id="ARBA00022695"/>
    </source>
</evidence>
<keyword evidence="3 14" id="KW-0285">Flavoprotein</keyword>
<keyword evidence="9 14" id="KW-0274">FAD</keyword>
<evidence type="ECO:0000256" key="8">
    <source>
        <dbReference type="ARBA" id="ARBA00022777"/>
    </source>
</evidence>
<keyword evidence="4 14" id="KW-0288">FMN</keyword>
<dbReference type="PIRSF" id="PIRSF004491">
    <property type="entry name" value="FAD_Synth"/>
    <property type="match status" value="1"/>
</dbReference>
<dbReference type="InterPro" id="IPR023468">
    <property type="entry name" value="Riboflavin_kinase"/>
</dbReference>
<comment type="pathway">
    <text evidence="2 14">Cofactor biosynthesis; FMN biosynthesis; FMN from riboflavin (ATP route): step 1/1.</text>
</comment>
<dbReference type="EC" id="2.7.1.26" evidence="14"/>
<organism evidence="16 17">
    <name type="scientific">Enorma phocaeensis</name>
    <dbReference type="NCBI Taxonomy" id="1871019"/>
    <lineage>
        <taxon>Bacteria</taxon>
        <taxon>Bacillati</taxon>
        <taxon>Actinomycetota</taxon>
        <taxon>Coriobacteriia</taxon>
        <taxon>Coriobacteriales</taxon>
        <taxon>Coriobacteriaceae</taxon>
        <taxon>Enorma</taxon>
    </lineage>
</organism>
<evidence type="ECO:0000256" key="11">
    <source>
        <dbReference type="ARBA" id="ARBA00023268"/>
    </source>
</evidence>
<evidence type="ECO:0000256" key="13">
    <source>
        <dbReference type="ARBA" id="ARBA00049494"/>
    </source>
</evidence>
<dbReference type="RefSeq" id="WP_289545418.1">
    <property type="nucleotide sequence ID" value="NZ_JAUDDZ010000011.1"/>
</dbReference>
<name>A0ABT7VA73_9ACTN</name>
<comment type="catalytic activity">
    <reaction evidence="13 14">
        <text>FMN + ATP + H(+) = FAD + diphosphate</text>
        <dbReference type="Rhea" id="RHEA:17237"/>
        <dbReference type="ChEBI" id="CHEBI:15378"/>
        <dbReference type="ChEBI" id="CHEBI:30616"/>
        <dbReference type="ChEBI" id="CHEBI:33019"/>
        <dbReference type="ChEBI" id="CHEBI:57692"/>
        <dbReference type="ChEBI" id="CHEBI:58210"/>
        <dbReference type="EC" id="2.7.7.2"/>
    </reaction>
</comment>
<comment type="catalytic activity">
    <reaction evidence="12 14">
        <text>riboflavin + ATP = FMN + ADP + H(+)</text>
        <dbReference type="Rhea" id="RHEA:14357"/>
        <dbReference type="ChEBI" id="CHEBI:15378"/>
        <dbReference type="ChEBI" id="CHEBI:30616"/>
        <dbReference type="ChEBI" id="CHEBI:57986"/>
        <dbReference type="ChEBI" id="CHEBI:58210"/>
        <dbReference type="ChEBI" id="CHEBI:456216"/>
        <dbReference type="EC" id="2.7.1.26"/>
    </reaction>
</comment>
<dbReference type="Proteomes" id="UP001529421">
    <property type="component" value="Unassembled WGS sequence"/>
</dbReference>
<dbReference type="Gene3D" id="3.40.50.620">
    <property type="entry name" value="HUPs"/>
    <property type="match status" value="1"/>
</dbReference>
<comment type="pathway">
    <text evidence="1 14">Cofactor biosynthesis; FAD biosynthesis; FAD from FMN: step 1/1.</text>
</comment>
<evidence type="ECO:0000313" key="17">
    <source>
        <dbReference type="Proteomes" id="UP001529421"/>
    </source>
</evidence>
<dbReference type="EC" id="2.7.7.2" evidence="14"/>
<keyword evidence="5 14" id="KW-0808">Transferase</keyword>
<proteinExistence type="inferred from homology"/>
<evidence type="ECO:0000313" key="16">
    <source>
        <dbReference type="EMBL" id="MDM8275405.1"/>
    </source>
</evidence>
<reference evidence="17" key="1">
    <citation type="submission" date="2023-06" db="EMBL/GenBank/DDBJ databases">
        <title>Identification and characterization of horizontal gene transfer across gut microbiota members of farm animals based on homology search.</title>
        <authorList>
            <person name="Zeman M."/>
            <person name="Kubasova T."/>
            <person name="Jahodarova E."/>
            <person name="Nykrynova M."/>
            <person name="Rychlik I."/>
        </authorList>
    </citation>
    <scope>NUCLEOTIDE SEQUENCE [LARGE SCALE GENOMIC DNA]</scope>
    <source>
        <strain evidence="17">154_Feed</strain>
    </source>
</reference>
<dbReference type="InterPro" id="IPR014729">
    <property type="entry name" value="Rossmann-like_a/b/a_fold"/>
</dbReference>
<reference evidence="16 17" key="2">
    <citation type="submission" date="2023-06" db="EMBL/GenBank/DDBJ databases">
        <authorList>
            <person name="Zeman M."/>
            <person name="Kubasova T."/>
            <person name="Jahodarova E."/>
            <person name="Nykrynova M."/>
            <person name="Rychlik I."/>
        </authorList>
    </citation>
    <scope>NUCLEOTIDE SEQUENCE [LARGE SCALE GENOMIC DNA]</scope>
    <source>
        <strain evidence="16 17">154_Feed</strain>
    </source>
</reference>
<gene>
    <name evidence="16" type="ORF">QUW28_07870</name>
</gene>
<keyword evidence="8 14" id="KW-0418">Kinase</keyword>
<evidence type="ECO:0000259" key="15">
    <source>
        <dbReference type="SMART" id="SM00904"/>
    </source>
</evidence>
<dbReference type="GO" id="GO:0016301">
    <property type="term" value="F:kinase activity"/>
    <property type="evidence" value="ECO:0007669"/>
    <property type="project" value="UniProtKB-KW"/>
</dbReference>
<protein>
    <recommendedName>
        <fullName evidence="14">Riboflavin biosynthesis protein</fullName>
    </recommendedName>
    <domain>
        <recommendedName>
            <fullName evidence="14">Riboflavin kinase</fullName>
            <ecNumber evidence="14">2.7.1.26</ecNumber>
        </recommendedName>
        <alternativeName>
            <fullName evidence="14">Flavokinase</fullName>
        </alternativeName>
    </domain>
    <domain>
        <recommendedName>
            <fullName evidence="14">FMN adenylyltransferase</fullName>
            <ecNumber evidence="14">2.7.7.2</ecNumber>
        </recommendedName>
        <alternativeName>
            <fullName evidence="14">FAD pyrophosphorylase</fullName>
        </alternativeName>
        <alternativeName>
            <fullName evidence="14">FAD synthase</fullName>
        </alternativeName>
    </domain>
</protein>
<evidence type="ECO:0000256" key="5">
    <source>
        <dbReference type="ARBA" id="ARBA00022679"/>
    </source>
</evidence>
<evidence type="ECO:0000256" key="7">
    <source>
        <dbReference type="ARBA" id="ARBA00022741"/>
    </source>
</evidence>
<evidence type="ECO:0000256" key="2">
    <source>
        <dbReference type="ARBA" id="ARBA00005201"/>
    </source>
</evidence>
<evidence type="ECO:0000256" key="14">
    <source>
        <dbReference type="PIRNR" id="PIRNR004491"/>
    </source>
</evidence>
<feature type="domain" description="Riboflavin kinase" evidence="15">
    <location>
        <begin position="199"/>
        <end position="325"/>
    </location>
</feature>
<sequence length="332" mass="35434">MMPDVAELRRDFLVESSSAPVWRLGDADMDLGPAVIAIGVFDGLHVGHAHLLDRTVQDARRRGVSAYAVTFDPDPDQVVSAHPAKALMGTDDRLRALAASGVDGVIVVPFTRELASLDHARFFDEVLLPVCDIRAVHVGSDFRLGARGASTVPVITSWCASRGICVEGHELVTDDGTPVSATRIRSYLEKADLDSVRRELGRRFMVSGRVHTGRGKGTSMGFPTADIRVEPGRQAPADGVYSGLALVDGVVWPAAINVGVPPMFRGCPGVASLEANLIGFTGDIYGSEIALVFDAFLRPSQSFASVDELISVVLHNIQTVQDHFGNRGVALA</sequence>
<dbReference type="InterPro" id="IPR023465">
    <property type="entry name" value="Riboflavin_kinase_dom_sf"/>
</dbReference>
<dbReference type="PANTHER" id="PTHR22749">
    <property type="entry name" value="RIBOFLAVIN KINASE/FMN ADENYLYLTRANSFERASE"/>
    <property type="match status" value="1"/>
</dbReference>
<keyword evidence="7 14" id="KW-0547">Nucleotide-binding</keyword>
<evidence type="ECO:0000256" key="12">
    <source>
        <dbReference type="ARBA" id="ARBA00047880"/>
    </source>
</evidence>
<dbReference type="Gene3D" id="2.40.30.30">
    <property type="entry name" value="Riboflavin kinase-like"/>
    <property type="match status" value="1"/>
</dbReference>
<accession>A0ABT7VA73</accession>
<dbReference type="SMART" id="SM00904">
    <property type="entry name" value="Flavokinase"/>
    <property type="match status" value="1"/>
</dbReference>
<dbReference type="InterPro" id="IPR002606">
    <property type="entry name" value="Riboflavin_kinase_bac"/>
</dbReference>
<dbReference type="CDD" id="cd02064">
    <property type="entry name" value="FAD_synthetase_N"/>
    <property type="match status" value="1"/>
</dbReference>
<keyword evidence="11" id="KW-0511">Multifunctional enzyme</keyword>
<evidence type="ECO:0000256" key="1">
    <source>
        <dbReference type="ARBA" id="ARBA00004726"/>
    </source>
</evidence>
<keyword evidence="6 14" id="KW-0548">Nucleotidyltransferase</keyword>
<evidence type="ECO:0000256" key="9">
    <source>
        <dbReference type="ARBA" id="ARBA00022827"/>
    </source>
</evidence>
<comment type="caution">
    <text evidence="16">The sequence shown here is derived from an EMBL/GenBank/DDBJ whole genome shotgun (WGS) entry which is preliminary data.</text>
</comment>
<dbReference type="EMBL" id="JAUDDZ010000011">
    <property type="protein sequence ID" value="MDM8275405.1"/>
    <property type="molecule type" value="Genomic_DNA"/>
</dbReference>
<dbReference type="PANTHER" id="PTHR22749:SF6">
    <property type="entry name" value="RIBOFLAVIN KINASE"/>
    <property type="match status" value="1"/>
</dbReference>
<comment type="similarity">
    <text evidence="14">Belongs to the ribF family.</text>
</comment>
<evidence type="ECO:0000256" key="10">
    <source>
        <dbReference type="ARBA" id="ARBA00022840"/>
    </source>
</evidence>
<keyword evidence="17" id="KW-1185">Reference proteome</keyword>
<dbReference type="InterPro" id="IPR015865">
    <property type="entry name" value="Riboflavin_kinase_bac/euk"/>
</dbReference>
<dbReference type="InterPro" id="IPR015864">
    <property type="entry name" value="FAD_synthase"/>
</dbReference>
<dbReference type="SUPFAM" id="SSF52374">
    <property type="entry name" value="Nucleotidylyl transferase"/>
    <property type="match status" value="1"/>
</dbReference>
<dbReference type="SUPFAM" id="SSF82114">
    <property type="entry name" value="Riboflavin kinase-like"/>
    <property type="match status" value="1"/>
</dbReference>
<evidence type="ECO:0000256" key="3">
    <source>
        <dbReference type="ARBA" id="ARBA00022630"/>
    </source>
</evidence>
<keyword evidence="10 14" id="KW-0067">ATP-binding</keyword>